<dbReference type="RefSeq" id="WP_132869860.1">
    <property type="nucleotide sequence ID" value="NZ_SJWY01000195.1"/>
</dbReference>
<feature type="transmembrane region" description="Helical" evidence="1">
    <location>
        <begin position="55"/>
        <end position="81"/>
    </location>
</feature>
<accession>A0A4R5G4T0</accession>
<proteinExistence type="predicted"/>
<feature type="transmembrane region" description="Helical" evidence="1">
    <location>
        <begin position="115"/>
        <end position="146"/>
    </location>
</feature>
<evidence type="ECO:0000256" key="1">
    <source>
        <dbReference type="SAM" id="Phobius"/>
    </source>
</evidence>
<keyword evidence="1" id="KW-0472">Membrane</keyword>
<feature type="transmembrane region" description="Helical" evidence="1">
    <location>
        <begin position="16"/>
        <end position="35"/>
    </location>
</feature>
<feature type="transmembrane region" description="Helical" evidence="1">
    <location>
        <begin position="192"/>
        <end position="213"/>
    </location>
</feature>
<gene>
    <name evidence="2" type="ORF">E0E04_07475</name>
</gene>
<sequence length="255" mass="28489">MFSKLLKYELKSVGKWYFALNASIIAISFFLGFSIRSLTEYAENHSDISAHNFAQLFPILLALIFGVLVAGAWIATWVIIVRRFYKNLFGREGYLTLTLPVSTHQIILSKLIASLIWIAFNTLVVAFGITLLVLPVSGIGHFLAFLPQIGKMLTLKSWLILLLALIVSTLSGTLMVYLAITIGQLFTNRRALMAFIIYFGLNIAVIAISELTGGNLTHNGINSEYLTFTTIESLIEGIIFYFATHYLLKNKINIQ</sequence>
<keyword evidence="1" id="KW-0812">Transmembrane</keyword>
<feature type="transmembrane region" description="Helical" evidence="1">
    <location>
        <begin position="225"/>
        <end position="248"/>
    </location>
</feature>
<keyword evidence="3" id="KW-1185">Reference proteome</keyword>
<organism evidence="2 3">
    <name type="scientific">Streptococcus vicugnae</name>
    <dbReference type="NCBI Taxonomy" id="2740579"/>
    <lineage>
        <taxon>Bacteria</taxon>
        <taxon>Bacillati</taxon>
        <taxon>Bacillota</taxon>
        <taxon>Bacilli</taxon>
        <taxon>Lactobacillales</taxon>
        <taxon>Streptococcaceae</taxon>
        <taxon>Streptococcus</taxon>
    </lineage>
</organism>
<evidence type="ECO:0000313" key="2">
    <source>
        <dbReference type="EMBL" id="TDE70892.1"/>
    </source>
</evidence>
<feature type="transmembrane region" description="Helical" evidence="1">
    <location>
        <begin position="158"/>
        <end position="180"/>
    </location>
</feature>
<comment type="caution">
    <text evidence="2">The sequence shown here is derived from an EMBL/GenBank/DDBJ whole genome shotgun (WGS) entry which is preliminary data.</text>
</comment>
<reference evidence="2 3" key="1">
    <citation type="submission" date="2019-03" db="EMBL/GenBank/DDBJ databases">
        <authorList>
            <person name="Fan P."/>
        </authorList>
    </citation>
    <scope>NUCLEOTIDE SEQUENCE [LARGE SCALE GENOMIC DNA]</scope>
    <source>
        <strain evidence="2 3">KCJ4950</strain>
    </source>
</reference>
<dbReference type="EMBL" id="SJWY01000195">
    <property type="protein sequence ID" value="TDE70892.1"/>
    <property type="molecule type" value="Genomic_DNA"/>
</dbReference>
<dbReference type="AlphaFoldDB" id="A0A4R5G4T0"/>
<protein>
    <submittedName>
        <fullName evidence="2">ABC transporter permease</fullName>
    </submittedName>
</protein>
<evidence type="ECO:0000313" key="3">
    <source>
        <dbReference type="Proteomes" id="UP000295231"/>
    </source>
</evidence>
<keyword evidence="1" id="KW-1133">Transmembrane helix</keyword>
<dbReference type="Proteomes" id="UP000295231">
    <property type="component" value="Unassembled WGS sequence"/>
</dbReference>
<name>A0A4R5G4T0_9STRE</name>